<dbReference type="KEGG" id="pphe:PP2015_3291"/>
<dbReference type="STRING" id="161398.PP2015_3291"/>
<sequence>MKTVSIIFLSFLLLACGGSSNDDTSTSDELNNTAPNADAGSDQSIALGNTISLDASNSNDADGDTLTFSWSLTTQPTNSTSTLSNYDSATISFTPDIIGTYIFTLSVSDGSETATDTVQVSVVSVSPDTIETPAVTIGEGNTVVSNLFSQGSRVAATGEITDNDGVLWAVPADVNFSDISFPLASDLYNPYNSGNSFSTDSEAVSALSSSNIVEIDESGELITAYIFADNYFEMYINGIPTGKDPVPFTQFNSNIVQFRVDVPFQVAMLLVDWEENLGTGTELNGSSQYHPGDGGMVAVFKNEDGNIIGVTDGTWKAKATYIAPISDTSCLQNSNNERDSSLCSTEAPTELTNIMGLHWAQDANWFTESFDDSDWPLASTFTNDTVGVDNKPSYTNFTNIFDDTSADAQFIWSNNIVLDNEVLVRKTIGDTTNVSSSLCDVEMVDSATVLSCSGDSLVVESKGRVDESYYPMMVGIKEGGWNGQYPAAQPYTGNNAFILPLSPTLADEPTIQIKNAVGMAVNGIPIFFPQTPGATGGASCVLETGSEGCLRDAIEDGEMDNCGGHSGRGNDYHYHQLTNTNGCLIDIVESEFGANTPVGIMYDGYLIYPRVLDGSSQYDYTYQDALDGSVNSDLLYIYTDKISLTDSCGGYISSDGTPYYAATDDFPYITNCMIGEFDASSPVTTQGASSDTSTTSGAITNYYTETQTDGGLCHYLVFGGGQTTEFCE</sequence>
<accession>A0A0S2K6F7</accession>
<organism evidence="3 4">
    <name type="scientific">Pseudoalteromonas phenolica</name>
    <dbReference type="NCBI Taxonomy" id="161398"/>
    <lineage>
        <taxon>Bacteria</taxon>
        <taxon>Pseudomonadati</taxon>
        <taxon>Pseudomonadota</taxon>
        <taxon>Gammaproteobacteria</taxon>
        <taxon>Alteromonadales</taxon>
        <taxon>Pseudoalteromonadaceae</taxon>
        <taxon>Pseudoalteromonas</taxon>
    </lineage>
</organism>
<dbReference type="Pfam" id="PF22352">
    <property type="entry name" value="K319L-like_PKD"/>
    <property type="match status" value="1"/>
</dbReference>
<dbReference type="EMBL" id="CP013187">
    <property type="protein sequence ID" value="ALO43768.1"/>
    <property type="molecule type" value="Genomic_DNA"/>
</dbReference>
<dbReference type="PATRIC" id="fig|161398.10.peg.3354"/>
<evidence type="ECO:0000259" key="2">
    <source>
        <dbReference type="Pfam" id="PF14240"/>
    </source>
</evidence>
<reference evidence="4" key="1">
    <citation type="submission" date="2015-11" db="EMBL/GenBank/DDBJ databases">
        <authorList>
            <person name="Kim K.M."/>
        </authorList>
    </citation>
    <scope>NUCLEOTIDE SEQUENCE [LARGE SCALE GENOMIC DNA]</scope>
    <source>
        <strain evidence="4">KCTC 12086</strain>
    </source>
</reference>
<dbReference type="Gene3D" id="2.60.40.10">
    <property type="entry name" value="Immunoglobulins"/>
    <property type="match status" value="1"/>
</dbReference>
<dbReference type="Pfam" id="PF14240">
    <property type="entry name" value="YHYH"/>
    <property type="match status" value="1"/>
</dbReference>
<evidence type="ECO:0000313" key="3">
    <source>
        <dbReference type="EMBL" id="ALO43768.1"/>
    </source>
</evidence>
<dbReference type="InterPro" id="IPR025924">
    <property type="entry name" value="YHYH_dom"/>
</dbReference>
<gene>
    <name evidence="3" type="ORF">PP2015_3291</name>
</gene>
<dbReference type="InterPro" id="IPR013783">
    <property type="entry name" value="Ig-like_fold"/>
</dbReference>
<dbReference type="Proteomes" id="UP000061457">
    <property type="component" value="Chromosome I"/>
</dbReference>
<name>A0A0S2K6F7_9GAMM</name>
<evidence type="ECO:0000256" key="1">
    <source>
        <dbReference type="SAM" id="SignalP"/>
    </source>
</evidence>
<protein>
    <submittedName>
        <fullName evidence="3">Signal peptide protein</fullName>
    </submittedName>
</protein>
<proteinExistence type="predicted"/>
<evidence type="ECO:0000313" key="4">
    <source>
        <dbReference type="Proteomes" id="UP000061457"/>
    </source>
</evidence>
<dbReference type="SUPFAM" id="SSF49299">
    <property type="entry name" value="PKD domain"/>
    <property type="match status" value="1"/>
</dbReference>
<dbReference type="RefSeq" id="WP_058031409.1">
    <property type="nucleotide sequence ID" value="NZ_CP013187.1"/>
</dbReference>
<dbReference type="PROSITE" id="PS51257">
    <property type="entry name" value="PROKAR_LIPOPROTEIN"/>
    <property type="match status" value="1"/>
</dbReference>
<feature type="chain" id="PRO_5006601149" evidence="1">
    <location>
        <begin position="22"/>
        <end position="728"/>
    </location>
</feature>
<dbReference type="AlphaFoldDB" id="A0A0S2K6F7"/>
<keyword evidence="4" id="KW-1185">Reference proteome</keyword>
<feature type="domain" description="YHYH" evidence="2">
    <location>
        <begin position="497"/>
        <end position="675"/>
    </location>
</feature>
<dbReference type="Gene3D" id="2.60.120.260">
    <property type="entry name" value="Galactose-binding domain-like"/>
    <property type="match status" value="1"/>
</dbReference>
<keyword evidence="1" id="KW-0732">Signal</keyword>
<feature type="signal peptide" evidence="1">
    <location>
        <begin position="1"/>
        <end position="21"/>
    </location>
</feature>
<dbReference type="InterPro" id="IPR035986">
    <property type="entry name" value="PKD_dom_sf"/>
</dbReference>